<gene>
    <name evidence="2" type="ORF">KFL_001560020</name>
</gene>
<feature type="region of interest" description="Disordered" evidence="1">
    <location>
        <begin position="186"/>
        <end position="230"/>
    </location>
</feature>
<evidence type="ECO:0000313" key="3">
    <source>
        <dbReference type="Proteomes" id="UP000054558"/>
    </source>
</evidence>
<keyword evidence="3" id="KW-1185">Reference proteome</keyword>
<organism evidence="2 3">
    <name type="scientific">Klebsormidium nitens</name>
    <name type="common">Green alga</name>
    <name type="synonym">Ulothrix nitens</name>
    <dbReference type="NCBI Taxonomy" id="105231"/>
    <lineage>
        <taxon>Eukaryota</taxon>
        <taxon>Viridiplantae</taxon>
        <taxon>Streptophyta</taxon>
        <taxon>Klebsormidiophyceae</taxon>
        <taxon>Klebsormidiales</taxon>
        <taxon>Klebsormidiaceae</taxon>
        <taxon>Klebsormidium</taxon>
    </lineage>
</organism>
<feature type="region of interest" description="Disordered" evidence="1">
    <location>
        <begin position="247"/>
        <end position="271"/>
    </location>
</feature>
<name>A0A1Y1I0Z0_KLENI</name>
<feature type="region of interest" description="Disordered" evidence="1">
    <location>
        <begin position="310"/>
        <end position="344"/>
    </location>
</feature>
<proteinExistence type="predicted"/>
<feature type="compositionally biased region" description="Basic and acidic residues" evidence="1">
    <location>
        <begin position="209"/>
        <end position="226"/>
    </location>
</feature>
<reference evidence="2 3" key="1">
    <citation type="journal article" date="2014" name="Nat. Commun.">
        <title>Klebsormidium flaccidum genome reveals primary factors for plant terrestrial adaptation.</title>
        <authorList>
            <person name="Hori K."/>
            <person name="Maruyama F."/>
            <person name="Fujisawa T."/>
            <person name="Togashi T."/>
            <person name="Yamamoto N."/>
            <person name="Seo M."/>
            <person name="Sato S."/>
            <person name="Yamada T."/>
            <person name="Mori H."/>
            <person name="Tajima N."/>
            <person name="Moriyama T."/>
            <person name="Ikeuchi M."/>
            <person name="Watanabe M."/>
            <person name="Wada H."/>
            <person name="Kobayashi K."/>
            <person name="Saito M."/>
            <person name="Masuda T."/>
            <person name="Sasaki-Sekimoto Y."/>
            <person name="Mashiguchi K."/>
            <person name="Awai K."/>
            <person name="Shimojima M."/>
            <person name="Masuda S."/>
            <person name="Iwai M."/>
            <person name="Nobusawa T."/>
            <person name="Narise T."/>
            <person name="Kondo S."/>
            <person name="Saito H."/>
            <person name="Sato R."/>
            <person name="Murakawa M."/>
            <person name="Ihara Y."/>
            <person name="Oshima-Yamada Y."/>
            <person name="Ohtaka K."/>
            <person name="Satoh M."/>
            <person name="Sonobe K."/>
            <person name="Ishii M."/>
            <person name="Ohtani R."/>
            <person name="Kanamori-Sato M."/>
            <person name="Honoki R."/>
            <person name="Miyazaki D."/>
            <person name="Mochizuki H."/>
            <person name="Umetsu J."/>
            <person name="Higashi K."/>
            <person name="Shibata D."/>
            <person name="Kamiya Y."/>
            <person name="Sato N."/>
            <person name="Nakamura Y."/>
            <person name="Tabata S."/>
            <person name="Ida S."/>
            <person name="Kurokawa K."/>
            <person name="Ohta H."/>
        </authorList>
    </citation>
    <scope>NUCLEOTIDE SEQUENCE [LARGE SCALE GENOMIC DNA]</scope>
    <source>
        <strain evidence="2 3">NIES-2285</strain>
    </source>
</reference>
<accession>A0A1Y1I0Z0</accession>
<protein>
    <submittedName>
        <fullName evidence="2">Uncharacterized protein</fullName>
    </submittedName>
</protein>
<evidence type="ECO:0000313" key="2">
    <source>
        <dbReference type="EMBL" id="GAQ83632.1"/>
    </source>
</evidence>
<dbReference type="AlphaFoldDB" id="A0A1Y1I0Z0"/>
<evidence type="ECO:0000256" key="1">
    <source>
        <dbReference type="SAM" id="MobiDB-lite"/>
    </source>
</evidence>
<dbReference type="Proteomes" id="UP000054558">
    <property type="component" value="Unassembled WGS sequence"/>
</dbReference>
<sequence>MSRARRRLATKWSVRTQQSLVVAVTLQDFAARSAALCCTKRQSPTFCQSMPRQKWHCVPHAGHVTSTNGGIIWPEESGKLDARSMLRRRDLGKRRPMTELMKRVAACDLRYSPGTSFRDSGMVRTRTALGTAKPGLGGAAARVVISRGQPKASKRHHRSGSIGRPGRLGSAGLWGKIGRKKLRIQTQTGGRDRCQKLPPRVAETAGAARQERMKEAHQGDNGKSGDGRGVQATLKISPRRVVGAAGAARQEQAEEARGGINGGTDDAEGVGIAVRSSPGRVAVAAASARGGAVVGELEAKVERVAVVGRCGTNADDAPGAEGSRQAEKGPKYVRRSLQKTRGIP</sequence>
<feature type="region of interest" description="Disordered" evidence="1">
    <location>
        <begin position="147"/>
        <end position="173"/>
    </location>
</feature>
<dbReference type="EMBL" id="DF237105">
    <property type="protein sequence ID" value="GAQ83632.1"/>
    <property type="molecule type" value="Genomic_DNA"/>
</dbReference>